<proteinExistence type="predicted"/>
<comment type="caution">
    <text evidence="2">The sequence shown here is derived from an EMBL/GenBank/DDBJ whole genome shotgun (WGS) entry which is preliminary data.</text>
</comment>
<feature type="region of interest" description="Disordered" evidence="1">
    <location>
        <begin position="614"/>
        <end position="643"/>
    </location>
</feature>
<sequence>MTTLVDKAILSGADNRPPMLEKDMYYSWKSIMDLYMMNRQHGRMILEFVENGPLIWPSIEENRVTRPKKYSELFAMEAIQADCDVKETNIILQRLPPEGRQTSLAASILRTYTQGASGNNSGKQRTVIYYNCKGKATCLNSALTKRKRDDLWFKDKVLLVQAQANDQILHEKELAFLAYPGITEAQATQTVITHNAAYQADDLNTYDSDCDELHTAKVSLMENLSHYGLDALAEVHNHDNVNNNMINQAIQAAVQNFNFPAQQDALILSMIEQLKTQFFYDHTTKQALGFQNPFYLKKAQQLEPKLYNGNIIKKTNAIVIHETEETLMLAEESRSKMLLKQKDPMMLENKVNTTCVDYNSVNSPEPTPSGRPIKVEVPKVSMVNTSLKKLKHHIARFDVVVKERTTDTTITEGIPKNMVIKKLKERIKSLSGNMKEDKIKKELEEIETINIELDHKVTKIKSLRIRLKEQCDDLINQVNLKSAENSDLNASLQEKVLVITALKDNLRKLKGKVVVDDVVTSHPIDPEMLKVDIAPLAPKLRNNRIAHSDYIRHTQEQTTILREIVKQGKSLNPLNNSLDYACKYIKRIQELLILIRQTALASTIYVIRVNLSTSASGSQPSGSTKKDKIQQTPSSTQKNKIEAHPRTIRSSLINKKCAVKFKDIEYVLYSKLNVVQIVLWYLDSSCSKHVTGYRSQLTTFVDKFLGTVKLRLGHNLFHVGQFCDSDLEVAFRQHTCFIRNLKEAVTTACYTQNHSIVRLRHGKTPYELLHDKLPDLSFFHVFGALCYPTNDSKNLEKLHPKADI</sequence>
<accession>A0A699H5Y5</accession>
<name>A0A699H5Y5_TANCI</name>
<feature type="compositionally biased region" description="Low complexity" evidence="1">
    <location>
        <begin position="614"/>
        <end position="623"/>
    </location>
</feature>
<organism evidence="2">
    <name type="scientific">Tanacetum cinerariifolium</name>
    <name type="common">Dalmatian daisy</name>
    <name type="synonym">Chrysanthemum cinerariifolium</name>
    <dbReference type="NCBI Taxonomy" id="118510"/>
    <lineage>
        <taxon>Eukaryota</taxon>
        <taxon>Viridiplantae</taxon>
        <taxon>Streptophyta</taxon>
        <taxon>Embryophyta</taxon>
        <taxon>Tracheophyta</taxon>
        <taxon>Spermatophyta</taxon>
        <taxon>Magnoliopsida</taxon>
        <taxon>eudicotyledons</taxon>
        <taxon>Gunneridae</taxon>
        <taxon>Pentapetalae</taxon>
        <taxon>asterids</taxon>
        <taxon>campanulids</taxon>
        <taxon>Asterales</taxon>
        <taxon>Asteraceae</taxon>
        <taxon>Asteroideae</taxon>
        <taxon>Anthemideae</taxon>
        <taxon>Anthemidinae</taxon>
        <taxon>Tanacetum</taxon>
    </lineage>
</organism>
<protein>
    <submittedName>
        <fullName evidence="2">Integrase, catalytic region, zinc finger, CCHC-type, peptidase aspartic, catalytic</fullName>
    </submittedName>
</protein>
<evidence type="ECO:0000256" key="1">
    <source>
        <dbReference type="SAM" id="MobiDB-lite"/>
    </source>
</evidence>
<feature type="non-terminal residue" evidence="2">
    <location>
        <position position="804"/>
    </location>
</feature>
<dbReference type="EMBL" id="BKCJ010108506">
    <property type="protein sequence ID" value="GEX44170.1"/>
    <property type="molecule type" value="Genomic_DNA"/>
</dbReference>
<reference evidence="2" key="1">
    <citation type="journal article" date="2019" name="Sci. Rep.">
        <title>Draft genome of Tanacetum cinerariifolium, the natural source of mosquito coil.</title>
        <authorList>
            <person name="Yamashiro T."/>
            <person name="Shiraishi A."/>
            <person name="Satake H."/>
            <person name="Nakayama K."/>
        </authorList>
    </citation>
    <scope>NUCLEOTIDE SEQUENCE</scope>
</reference>
<evidence type="ECO:0000313" key="2">
    <source>
        <dbReference type="EMBL" id="GEX44170.1"/>
    </source>
</evidence>
<dbReference type="AlphaFoldDB" id="A0A699H5Y5"/>
<gene>
    <name evidence="2" type="ORF">Tci_316145</name>
</gene>